<dbReference type="Proteomes" id="UP000250572">
    <property type="component" value="Unassembled WGS sequence"/>
</dbReference>
<evidence type="ECO:0000256" key="1">
    <source>
        <dbReference type="RuleBase" id="RU000676"/>
    </source>
</evidence>
<keyword evidence="1" id="KW-0712">Selenocysteine</keyword>
<comment type="similarity">
    <text evidence="1">Belongs to the iodothyronine deiodinase family.</text>
</comment>
<dbReference type="GO" id="GO:0042446">
    <property type="term" value="P:hormone biosynthetic process"/>
    <property type="evidence" value="ECO:0007669"/>
    <property type="project" value="UniProtKB-KW"/>
</dbReference>
<comment type="function">
    <text evidence="1">Responsible for the deiodination of T4 (3,5,3',5'-tetraiodothyronine).</text>
</comment>
<evidence type="ECO:0000313" key="2">
    <source>
        <dbReference type="EMBL" id="PWA22544.1"/>
    </source>
</evidence>
<dbReference type="GO" id="GO:0004800">
    <property type="term" value="F:thyroxine 5'-deiodinase activity"/>
    <property type="evidence" value="ECO:0007669"/>
    <property type="project" value="InterPro"/>
</dbReference>
<dbReference type="PANTHER" id="PTHR11781:SF23">
    <property type="entry name" value="IODOTHYRONINE DEIODINASE"/>
    <property type="match status" value="1"/>
</dbReference>
<dbReference type="PANTHER" id="PTHR11781">
    <property type="entry name" value="IODOTHYRONINE DEIODINASE"/>
    <property type="match status" value="1"/>
</dbReference>
<accession>A0A315VHW2</accession>
<dbReference type="EMBL" id="NHOQ01001703">
    <property type="protein sequence ID" value="PWA22544.1"/>
    <property type="molecule type" value="Genomic_DNA"/>
</dbReference>
<gene>
    <name evidence="2" type="ORF">CCH79_00015126</name>
</gene>
<reference evidence="2 3" key="1">
    <citation type="journal article" date="2018" name="G3 (Bethesda)">
        <title>A High-Quality Reference Genome for the Invasive Mosquitofish Gambusia affinis Using a Chicago Library.</title>
        <authorList>
            <person name="Hoffberg S.L."/>
            <person name="Troendle N.J."/>
            <person name="Glenn T.C."/>
            <person name="Mahmud O."/>
            <person name="Louha S."/>
            <person name="Chalopin D."/>
            <person name="Bennetzen J.L."/>
            <person name="Mauricio R."/>
        </authorList>
    </citation>
    <scope>NUCLEOTIDE SEQUENCE [LARGE SCALE GENOMIC DNA]</scope>
    <source>
        <strain evidence="2">NE01/NJP1002.9</strain>
        <tissue evidence="2">Muscle</tissue>
    </source>
</reference>
<proteinExistence type="inferred from homology"/>
<dbReference type="Pfam" id="PF00837">
    <property type="entry name" value="T4_deiodinase"/>
    <property type="match status" value="1"/>
</dbReference>
<protein>
    <recommendedName>
        <fullName evidence="1">Iodothyronine deiodinase</fullName>
    </recommendedName>
</protein>
<dbReference type="InterPro" id="IPR000643">
    <property type="entry name" value="Iodothyronine_deiodinase"/>
</dbReference>
<dbReference type="GO" id="GO:0042403">
    <property type="term" value="P:thyroid hormone metabolic process"/>
    <property type="evidence" value="ECO:0007669"/>
    <property type="project" value="TreeGrafter"/>
</dbReference>
<keyword evidence="1" id="KW-0893">Thyroid hormones biosynthesis</keyword>
<name>A0A315VHW2_GAMAF</name>
<dbReference type="AlphaFoldDB" id="A0A315VHW2"/>
<organism evidence="2 3">
    <name type="scientific">Gambusia affinis</name>
    <name type="common">Western mosquitofish</name>
    <name type="synonym">Heterandria affinis</name>
    <dbReference type="NCBI Taxonomy" id="33528"/>
    <lineage>
        <taxon>Eukaryota</taxon>
        <taxon>Metazoa</taxon>
        <taxon>Chordata</taxon>
        <taxon>Craniata</taxon>
        <taxon>Vertebrata</taxon>
        <taxon>Euteleostomi</taxon>
        <taxon>Actinopterygii</taxon>
        <taxon>Neopterygii</taxon>
        <taxon>Teleostei</taxon>
        <taxon>Neoteleostei</taxon>
        <taxon>Acanthomorphata</taxon>
        <taxon>Ovalentaria</taxon>
        <taxon>Atherinomorphae</taxon>
        <taxon>Cyprinodontiformes</taxon>
        <taxon>Poeciliidae</taxon>
        <taxon>Poeciliinae</taxon>
        <taxon>Gambusia</taxon>
    </lineage>
</organism>
<dbReference type="Gene3D" id="3.40.30.10">
    <property type="entry name" value="Glutaredoxin"/>
    <property type="match status" value="1"/>
</dbReference>
<evidence type="ECO:0000313" key="3">
    <source>
        <dbReference type="Proteomes" id="UP000250572"/>
    </source>
</evidence>
<dbReference type="STRING" id="33528.ENSGAFP00000011154"/>
<comment type="caution">
    <text evidence="2">The sequence shown here is derived from an EMBL/GenBank/DDBJ whole genome shotgun (WGS) entry which is preliminary data.</text>
</comment>
<keyword evidence="3" id="KW-1185">Reference proteome</keyword>
<sequence>MARLKAFQEVAQLNADIADIVVVYIEEAHPSDGWTTTDAPYQIPKHRSLEERLSAAHLIHMEVPGCRVVADNMEDSSSAAYGAYFNRLYVLQRGTVAFQGGRGPEGYRISELRAWLDRHRKALQKTESSLALNVSPSDLGLRPIWNRFQAETLSIYVELTADRGVPAWMKDGLRP</sequence>
<keyword evidence="1" id="KW-0560">Oxidoreductase</keyword>